<dbReference type="Pfam" id="PF06092">
    <property type="entry name" value="DUF943"/>
    <property type="match status" value="1"/>
</dbReference>
<evidence type="ECO:0000313" key="1">
    <source>
        <dbReference type="EMBL" id="PNS13367.1"/>
    </source>
</evidence>
<reference evidence="2" key="1">
    <citation type="submission" date="2017-09" db="EMBL/GenBank/DDBJ databases">
        <authorList>
            <person name="Palmer M."/>
            <person name="Steenkamp E.T."/>
            <person name="Coetzee M.P."/>
            <person name="Avontuur J.R."/>
            <person name="Van Zyl E."/>
            <person name="Chan W.-Y."/>
            <person name="Blom J."/>
            <person name="Venter S.N."/>
        </authorList>
    </citation>
    <scope>NUCLEOTIDE SEQUENCE [LARGE SCALE GENOMIC DNA]</scope>
    <source>
        <strain evidence="2">QC88-366</strain>
    </source>
</reference>
<evidence type="ECO:0000313" key="2">
    <source>
        <dbReference type="Proteomes" id="UP000236345"/>
    </source>
</evidence>
<comment type="caution">
    <text evidence="1">The sequence shown here is derived from an EMBL/GenBank/DDBJ whole genome shotgun (WGS) entry which is preliminary data.</text>
</comment>
<proteinExistence type="predicted"/>
<organism evidence="1 2">
    <name type="scientific">Mixta theicola</name>
    <dbReference type="NCBI Taxonomy" id="1458355"/>
    <lineage>
        <taxon>Bacteria</taxon>
        <taxon>Pseudomonadati</taxon>
        <taxon>Pseudomonadota</taxon>
        <taxon>Gammaproteobacteria</taxon>
        <taxon>Enterobacterales</taxon>
        <taxon>Erwiniaceae</taxon>
        <taxon>Mixta</taxon>
    </lineage>
</organism>
<dbReference type="InterPro" id="IPR010351">
    <property type="entry name" value="DUF943"/>
</dbReference>
<gene>
    <name evidence="1" type="ORF">COO59_00685</name>
</gene>
<dbReference type="AlphaFoldDB" id="A0A2K1QEB5"/>
<protein>
    <submittedName>
        <fullName evidence="1">Uncharacterized protein</fullName>
    </submittedName>
</protein>
<accession>A0A2K1QEB5</accession>
<dbReference type="Proteomes" id="UP000236345">
    <property type="component" value="Unassembled WGS sequence"/>
</dbReference>
<dbReference type="RefSeq" id="WP_103057920.1">
    <property type="nucleotide sequence ID" value="NZ_BSOF01000028.1"/>
</dbReference>
<dbReference type="EMBL" id="NWUO01000001">
    <property type="protein sequence ID" value="PNS13367.1"/>
    <property type="molecule type" value="Genomic_DNA"/>
</dbReference>
<sequence length="155" mass="18276">MKVNNKPFRWILLIFAAALLCLFLWLSLRPVKIIAVHNRSSGFSDVLVNHFPLTVNGKIAWWQENKEMLKSRYGIPAPTFAKDYNITFWLFGDGYMEREKYDRLCFSDMKTKKNCIEKNKTFTVDYSKNTGLFFTTHAGYYRIKDNGEIVKKHFN</sequence>
<keyword evidence="2" id="KW-1185">Reference proteome</keyword>
<name>A0A2K1QEB5_9GAMM</name>
<dbReference type="OrthoDB" id="6519293at2"/>